<dbReference type="AlphaFoldDB" id="A0AAV8T4Q4"/>
<keyword evidence="2" id="KW-0812">Transmembrane</keyword>
<reference evidence="3 4" key="1">
    <citation type="submission" date="2021-09" db="EMBL/GenBank/DDBJ databases">
        <title>Genomic insights and catalytic innovation underlie evolution of tropane alkaloids biosynthesis.</title>
        <authorList>
            <person name="Wang Y.-J."/>
            <person name="Tian T."/>
            <person name="Huang J.-P."/>
            <person name="Huang S.-X."/>
        </authorList>
    </citation>
    <scope>NUCLEOTIDE SEQUENCE [LARGE SCALE GENOMIC DNA]</scope>
    <source>
        <strain evidence="3">KIB-2018</strain>
        <tissue evidence="3">Leaf</tissue>
    </source>
</reference>
<evidence type="ECO:0000313" key="3">
    <source>
        <dbReference type="EMBL" id="KAJ8761518.1"/>
    </source>
</evidence>
<accession>A0AAV8T4Q4</accession>
<feature type="transmembrane region" description="Helical" evidence="2">
    <location>
        <begin position="118"/>
        <end position="141"/>
    </location>
</feature>
<organism evidence="3 4">
    <name type="scientific">Erythroxylum novogranatense</name>
    <dbReference type="NCBI Taxonomy" id="1862640"/>
    <lineage>
        <taxon>Eukaryota</taxon>
        <taxon>Viridiplantae</taxon>
        <taxon>Streptophyta</taxon>
        <taxon>Embryophyta</taxon>
        <taxon>Tracheophyta</taxon>
        <taxon>Spermatophyta</taxon>
        <taxon>Magnoliopsida</taxon>
        <taxon>eudicotyledons</taxon>
        <taxon>Gunneridae</taxon>
        <taxon>Pentapetalae</taxon>
        <taxon>rosids</taxon>
        <taxon>fabids</taxon>
        <taxon>Malpighiales</taxon>
        <taxon>Erythroxylaceae</taxon>
        <taxon>Erythroxylum</taxon>
    </lineage>
</organism>
<comment type="caution">
    <text evidence="3">The sequence shown here is derived from an EMBL/GenBank/DDBJ whole genome shotgun (WGS) entry which is preliminary data.</text>
</comment>
<protein>
    <submittedName>
        <fullName evidence="3">Uncharacterized protein</fullName>
    </submittedName>
</protein>
<keyword evidence="2" id="KW-1133">Transmembrane helix</keyword>
<evidence type="ECO:0000313" key="4">
    <source>
        <dbReference type="Proteomes" id="UP001159364"/>
    </source>
</evidence>
<name>A0AAV8T4Q4_9ROSI</name>
<dbReference type="Proteomes" id="UP001159364">
    <property type="component" value="Linkage Group LG06"/>
</dbReference>
<evidence type="ECO:0000256" key="1">
    <source>
        <dbReference type="SAM" id="MobiDB-lite"/>
    </source>
</evidence>
<keyword evidence="2" id="KW-0472">Membrane</keyword>
<dbReference type="PANTHER" id="PTHR15907">
    <property type="entry name" value="DUF614 FAMILY PROTEIN-RELATED"/>
    <property type="match status" value="1"/>
</dbReference>
<keyword evidence="4" id="KW-1185">Reference proteome</keyword>
<dbReference type="NCBIfam" id="TIGR01571">
    <property type="entry name" value="A_thal_Cys_rich"/>
    <property type="match status" value="1"/>
</dbReference>
<feature type="transmembrane region" description="Helical" evidence="2">
    <location>
        <begin position="147"/>
        <end position="165"/>
    </location>
</feature>
<evidence type="ECO:0000256" key="2">
    <source>
        <dbReference type="SAM" id="Phobius"/>
    </source>
</evidence>
<dbReference type="Pfam" id="PF04749">
    <property type="entry name" value="PLAC8"/>
    <property type="match status" value="1"/>
</dbReference>
<gene>
    <name evidence="3" type="ORF">K2173_001653</name>
</gene>
<dbReference type="InterPro" id="IPR006461">
    <property type="entry name" value="PLAC_motif_containing"/>
</dbReference>
<dbReference type="EMBL" id="JAIWQS010000006">
    <property type="protein sequence ID" value="KAJ8761518.1"/>
    <property type="molecule type" value="Genomic_DNA"/>
</dbReference>
<feature type="compositionally biased region" description="Basic and acidic residues" evidence="1">
    <location>
        <begin position="1"/>
        <end position="19"/>
    </location>
</feature>
<sequence length="263" mass="29395">MGDLEKGGMIDGTRRNGAKEEEEEEVEEEEGRLMAVLDFDLLCSTVALQTQGKWTKLQTQDHDEDDYNCHFGGGGGAFRMWEGELLDCRENRRIAIESFCCPCFRFGKNMRRAGFGPCFLHGIAYYVIALVALLSFVTFVVTKRHCFLYLSLCFTISIGLYLGFYRTLTRKKFNIIGSDSFLDDCIYHLVCPCCTLSQESRTLEMNNVQDGTWHGRGDTICIGGHSVGSKAGFELSSSPLVSTKSPDNCSMQKNADALNQLTC</sequence>
<feature type="region of interest" description="Disordered" evidence="1">
    <location>
        <begin position="1"/>
        <end position="27"/>
    </location>
</feature>
<proteinExistence type="predicted"/>